<reference evidence="1" key="1">
    <citation type="submission" date="2021-02" db="EMBL/GenBank/DDBJ databases">
        <title>Infant gut strain persistence is associated with maternal origin, phylogeny, and functional potential including surface adhesion and iron acquisition.</title>
        <authorList>
            <person name="Lou Y.C."/>
        </authorList>
    </citation>
    <scope>NUCLEOTIDE SEQUENCE</scope>
    <source>
        <strain evidence="1">L3_108_000G1_dasL3_108_000G1_metabat.metabat.11</strain>
    </source>
</reference>
<protein>
    <submittedName>
        <fullName evidence="1">Uncharacterized protein</fullName>
    </submittedName>
</protein>
<accession>A0A943I4H0</accession>
<organism evidence="1 2">
    <name type="scientific">Thomasclavelia spiroformis</name>
    <dbReference type="NCBI Taxonomy" id="29348"/>
    <lineage>
        <taxon>Bacteria</taxon>
        <taxon>Bacillati</taxon>
        <taxon>Bacillota</taxon>
        <taxon>Erysipelotrichia</taxon>
        <taxon>Erysipelotrichales</taxon>
        <taxon>Coprobacillaceae</taxon>
        <taxon>Thomasclavelia</taxon>
    </lineage>
</organism>
<evidence type="ECO:0000313" key="1">
    <source>
        <dbReference type="EMBL" id="MBS5588697.1"/>
    </source>
</evidence>
<comment type="caution">
    <text evidence="1">The sequence shown here is derived from an EMBL/GenBank/DDBJ whole genome shotgun (WGS) entry which is preliminary data.</text>
</comment>
<dbReference type="EMBL" id="JAGZCC010000047">
    <property type="protein sequence ID" value="MBS5588697.1"/>
    <property type="molecule type" value="Genomic_DNA"/>
</dbReference>
<proteinExistence type="predicted"/>
<dbReference type="Proteomes" id="UP000751224">
    <property type="component" value="Unassembled WGS sequence"/>
</dbReference>
<evidence type="ECO:0000313" key="2">
    <source>
        <dbReference type="Proteomes" id="UP000751224"/>
    </source>
</evidence>
<gene>
    <name evidence="1" type="ORF">KHX14_07785</name>
</gene>
<dbReference type="RefSeq" id="WP_373101490.1">
    <property type="nucleotide sequence ID" value="NZ_CAXVJN010000021.1"/>
</dbReference>
<dbReference type="AlphaFoldDB" id="A0A943I4H0"/>
<name>A0A943I4H0_9FIRM</name>
<sequence>MKQKQRAVDNAILAQQIIQGIGALFSEKDSEIEIKQLWDYYPGVFEDEKKLYEKQKEIDEFEKFKEKRREFAQRYNLKIGVDG</sequence>